<dbReference type="PANTHER" id="PTHR43540">
    <property type="entry name" value="PEROXYUREIDOACRYLATE/UREIDOACRYLATE AMIDOHYDROLASE-RELATED"/>
    <property type="match status" value="1"/>
</dbReference>
<dbReference type="InterPro" id="IPR036380">
    <property type="entry name" value="Isochorismatase-like_sf"/>
</dbReference>
<dbReference type="Proteomes" id="UP000188318">
    <property type="component" value="Unassembled WGS sequence"/>
</dbReference>
<feature type="domain" description="Isochorismatase-like" evidence="3">
    <location>
        <begin position="7"/>
        <end position="196"/>
    </location>
</feature>
<organism evidence="4 5">
    <name type="scientific">Aspergillus carbonarius (strain ITEM 5010)</name>
    <dbReference type="NCBI Taxonomy" id="602072"/>
    <lineage>
        <taxon>Eukaryota</taxon>
        <taxon>Fungi</taxon>
        <taxon>Dikarya</taxon>
        <taxon>Ascomycota</taxon>
        <taxon>Pezizomycotina</taxon>
        <taxon>Eurotiomycetes</taxon>
        <taxon>Eurotiomycetidae</taxon>
        <taxon>Eurotiales</taxon>
        <taxon>Aspergillaceae</taxon>
        <taxon>Aspergillus</taxon>
        <taxon>Aspergillus subgen. Circumdati</taxon>
    </lineage>
</organism>
<evidence type="ECO:0000256" key="1">
    <source>
        <dbReference type="ARBA" id="ARBA00006336"/>
    </source>
</evidence>
<evidence type="ECO:0000256" key="2">
    <source>
        <dbReference type="ARBA" id="ARBA00022801"/>
    </source>
</evidence>
<dbReference type="CDD" id="cd00431">
    <property type="entry name" value="cysteine_hydrolases"/>
    <property type="match status" value="1"/>
</dbReference>
<dbReference type="STRING" id="602072.A0A1R3REW7"/>
<dbReference type="VEuPathDB" id="FungiDB:ASPCADRAFT_132750"/>
<keyword evidence="2" id="KW-0378">Hydrolase</keyword>
<reference evidence="5" key="1">
    <citation type="journal article" date="2017" name="Genome Biol.">
        <title>Comparative genomics reveals high biological diversity and specific adaptations in the industrially and medically important fungal genus Aspergillus.</title>
        <authorList>
            <person name="de Vries R.P."/>
            <person name="Riley R."/>
            <person name="Wiebenga A."/>
            <person name="Aguilar-Osorio G."/>
            <person name="Amillis S."/>
            <person name="Uchima C.A."/>
            <person name="Anderluh G."/>
            <person name="Asadollahi M."/>
            <person name="Askin M."/>
            <person name="Barry K."/>
            <person name="Battaglia E."/>
            <person name="Bayram O."/>
            <person name="Benocci T."/>
            <person name="Braus-Stromeyer S.A."/>
            <person name="Caldana C."/>
            <person name="Canovas D."/>
            <person name="Cerqueira G.C."/>
            <person name="Chen F."/>
            <person name="Chen W."/>
            <person name="Choi C."/>
            <person name="Clum A."/>
            <person name="Dos Santos R.A."/>
            <person name="Damasio A.R."/>
            <person name="Diallinas G."/>
            <person name="Emri T."/>
            <person name="Fekete E."/>
            <person name="Flipphi M."/>
            <person name="Freyberg S."/>
            <person name="Gallo A."/>
            <person name="Gournas C."/>
            <person name="Habgood R."/>
            <person name="Hainaut M."/>
            <person name="Harispe M.L."/>
            <person name="Henrissat B."/>
            <person name="Hilden K.S."/>
            <person name="Hope R."/>
            <person name="Hossain A."/>
            <person name="Karabika E."/>
            <person name="Karaffa L."/>
            <person name="Karanyi Z."/>
            <person name="Krasevec N."/>
            <person name="Kuo A."/>
            <person name="Kusch H."/>
            <person name="LaButti K."/>
            <person name="Lagendijk E.L."/>
            <person name="Lapidus A."/>
            <person name="Levasseur A."/>
            <person name="Lindquist E."/>
            <person name="Lipzen A."/>
            <person name="Logrieco A.F."/>
            <person name="MacCabe A."/>
            <person name="Maekelae M.R."/>
            <person name="Malavazi I."/>
            <person name="Melin P."/>
            <person name="Meyer V."/>
            <person name="Mielnichuk N."/>
            <person name="Miskei M."/>
            <person name="Molnar A.P."/>
            <person name="Mule G."/>
            <person name="Ngan C.Y."/>
            <person name="Orejas M."/>
            <person name="Orosz E."/>
            <person name="Ouedraogo J.P."/>
            <person name="Overkamp K.M."/>
            <person name="Park H.-S."/>
            <person name="Perrone G."/>
            <person name="Piumi F."/>
            <person name="Punt P.J."/>
            <person name="Ram A.F."/>
            <person name="Ramon A."/>
            <person name="Rauscher S."/>
            <person name="Record E."/>
            <person name="Riano-Pachon D.M."/>
            <person name="Robert V."/>
            <person name="Roehrig J."/>
            <person name="Ruller R."/>
            <person name="Salamov A."/>
            <person name="Salih N.S."/>
            <person name="Samson R.A."/>
            <person name="Sandor E."/>
            <person name="Sanguinetti M."/>
            <person name="Schuetze T."/>
            <person name="Sepcic K."/>
            <person name="Shelest E."/>
            <person name="Sherlock G."/>
            <person name="Sophianopoulou V."/>
            <person name="Squina F.M."/>
            <person name="Sun H."/>
            <person name="Susca A."/>
            <person name="Todd R.B."/>
            <person name="Tsang A."/>
            <person name="Unkles S.E."/>
            <person name="van de Wiele N."/>
            <person name="van Rossen-Uffink D."/>
            <person name="Oliveira J.V."/>
            <person name="Vesth T.C."/>
            <person name="Visser J."/>
            <person name="Yu J.-H."/>
            <person name="Zhou M."/>
            <person name="Andersen M.R."/>
            <person name="Archer D.B."/>
            <person name="Baker S.E."/>
            <person name="Benoit I."/>
            <person name="Brakhage A.A."/>
            <person name="Braus G.H."/>
            <person name="Fischer R."/>
            <person name="Frisvad J.C."/>
            <person name="Goldman G.H."/>
            <person name="Houbraken J."/>
            <person name="Oakley B."/>
            <person name="Pocsi I."/>
            <person name="Scazzocchio C."/>
            <person name="Seiboth B."/>
            <person name="vanKuyk P.A."/>
            <person name="Wortman J."/>
            <person name="Dyer P.S."/>
            <person name="Grigoriev I.V."/>
        </authorList>
    </citation>
    <scope>NUCLEOTIDE SEQUENCE [LARGE SCALE GENOMIC DNA]</scope>
    <source>
        <strain evidence="5">ITEM 5010</strain>
    </source>
</reference>
<accession>A0A1R3REW7</accession>
<evidence type="ECO:0000313" key="4">
    <source>
        <dbReference type="EMBL" id="OOF93023.1"/>
    </source>
</evidence>
<keyword evidence="5" id="KW-1185">Reference proteome</keyword>
<comment type="similarity">
    <text evidence="1">Belongs to the isochorismatase family.</text>
</comment>
<dbReference type="GO" id="GO:0016787">
    <property type="term" value="F:hydrolase activity"/>
    <property type="evidence" value="ECO:0007669"/>
    <property type="project" value="UniProtKB-KW"/>
</dbReference>
<dbReference type="Pfam" id="PF00857">
    <property type="entry name" value="Isochorismatase"/>
    <property type="match status" value="1"/>
</dbReference>
<sequence length="208" mass="23726">MADLSKTAIILVDPYNDFLHPDGKLTSLLKDLEEKETVKHMTELVAMARLYHIPIFYGLHQQWTPNSFHDWRHMTPNNVKQQHIRFFEEGTFGSRIYEGLEPDPTNGDVVVSKHWNSDSFQNTDLDFQLRQREKTDLILAGLTANTCLEATARQAFELGYNVTILKDATAGWSKELTDVGSDLVWPLFSKVMTVKQFGDTLTSKAHLA</sequence>
<dbReference type="SUPFAM" id="SSF52499">
    <property type="entry name" value="Isochorismatase-like hydrolases"/>
    <property type="match status" value="1"/>
</dbReference>
<dbReference type="PANTHER" id="PTHR43540:SF16">
    <property type="entry name" value="ISOCHORISMATASE-LIKE DOMAIN-CONTAINING PROTEIN"/>
    <property type="match status" value="1"/>
</dbReference>
<name>A0A1R3REW7_ASPC5</name>
<dbReference type="InterPro" id="IPR050272">
    <property type="entry name" value="Isochorismatase-like_hydrls"/>
</dbReference>
<protein>
    <recommendedName>
        <fullName evidence="3">Isochorismatase-like domain-containing protein</fullName>
    </recommendedName>
</protein>
<evidence type="ECO:0000313" key="5">
    <source>
        <dbReference type="Proteomes" id="UP000188318"/>
    </source>
</evidence>
<dbReference type="Gene3D" id="3.40.50.850">
    <property type="entry name" value="Isochorismatase-like"/>
    <property type="match status" value="1"/>
</dbReference>
<dbReference type="InterPro" id="IPR000868">
    <property type="entry name" value="Isochorismatase-like_dom"/>
</dbReference>
<gene>
    <name evidence="4" type="ORF">ASPCADRAFT_132750</name>
</gene>
<dbReference type="EMBL" id="KV907505">
    <property type="protein sequence ID" value="OOF93023.1"/>
    <property type="molecule type" value="Genomic_DNA"/>
</dbReference>
<dbReference type="AlphaFoldDB" id="A0A1R3REW7"/>
<evidence type="ECO:0000259" key="3">
    <source>
        <dbReference type="Pfam" id="PF00857"/>
    </source>
</evidence>
<dbReference type="OMA" id="YHVTLVR"/>
<proteinExistence type="inferred from homology"/>
<dbReference type="OrthoDB" id="167809at2759"/>